<dbReference type="Proteomes" id="UP000823561">
    <property type="component" value="Chromosome 3"/>
</dbReference>
<gene>
    <name evidence="3" type="ORF">AALO_G00042940</name>
</gene>
<comment type="caution">
    <text evidence="3">The sequence shown here is derived from an EMBL/GenBank/DDBJ whole genome shotgun (WGS) entry which is preliminary data.</text>
</comment>
<dbReference type="EMBL" id="JADWDJ010000003">
    <property type="protein sequence ID" value="KAG5283517.1"/>
    <property type="molecule type" value="Genomic_DNA"/>
</dbReference>
<evidence type="ECO:0000256" key="1">
    <source>
        <dbReference type="SAM" id="MobiDB-lite"/>
    </source>
</evidence>
<organism evidence="3 4">
    <name type="scientific">Alosa alosa</name>
    <name type="common">allis shad</name>
    <dbReference type="NCBI Taxonomy" id="278164"/>
    <lineage>
        <taxon>Eukaryota</taxon>
        <taxon>Metazoa</taxon>
        <taxon>Chordata</taxon>
        <taxon>Craniata</taxon>
        <taxon>Vertebrata</taxon>
        <taxon>Euteleostomi</taxon>
        <taxon>Actinopterygii</taxon>
        <taxon>Neopterygii</taxon>
        <taxon>Teleostei</taxon>
        <taxon>Clupei</taxon>
        <taxon>Clupeiformes</taxon>
        <taxon>Clupeoidei</taxon>
        <taxon>Clupeidae</taxon>
        <taxon>Alosa</taxon>
    </lineage>
</organism>
<dbReference type="Gene3D" id="3.10.100.10">
    <property type="entry name" value="Mannose-Binding Protein A, subunit A"/>
    <property type="match status" value="1"/>
</dbReference>
<dbReference type="SMART" id="SM00034">
    <property type="entry name" value="CLECT"/>
    <property type="match status" value="1"/>
</dbReference>
<evidence type="ECO:0000259" key="2">
    <source>
        <dbReference type="PROSITE" id="PS50041"/>
    </source>
</evidence>
<accession>A0AAV6HBI1</accession>
<sequence>MANNGYKQSHKHKPGAKSTNKNRSKSHKISTGQYRDEDFFLLSLTLTVALGVPVPELVPMDLPQEEAVPRLAAILPVQGHVVQADVKPDAEQVQEEVHKEVQPKEDVLDENVSDLKESLSANRLPVMEEKYIVSDEPVMRSEFPVEEETVVQEVHPEPRRPGLVEEPRMELIAEEEEGMYGKLTEEEDEMAEVPEMVLEPLPKEEPVEDGAGTETDLLDPRLRLVEEPTIELEPLFGEELTSADEPGSETVPGEEEELMGEEGPVMPGEMVVEEEESPGQEPIMDIDPDEEPVPWARSGLAEGPLMDGMTVKQAMMEEEPDMWVGPGVMRERHMQNMEEEPEMWARTDEDAAAMAREMDMDNEILVGMESSDGEQARPYAEDVRPMDGEFPNAVYTKRGSCSGAIIDGRCHQFFRGPKEAADAEFFCQNNFPNGHLASVTNPYIHQQMMNLMAQNGGYTRTWVGGLKYLKTGRFIWLDGAHWGYADWLPGKPNDTIGVEDCIELLSNGKFNDMPCWDLRAYICSYPL</sequence>
<evidence type="ECO:0000313" key="3">
    <source>
        <dbReference type="EMBL" id="KAG5283517.1"/>
    </source>
</evidence>
<evidence type="ECO:0000313" key="4">
    <source>
        <dbReference type="Proteomes" id="UP000823561"/>
    </source>
</evidence>
<dbReference type="SUPFAM" id="SSF56436">
    <property type="entry name" value="C-type lectin-like"/>
    <property type="match status" value="1"/>
</dbReference>
<feature type="region of interest" description="Disordered" evidence="1">
    <location>
        <begin position="240"/>
        <end position="261"/>
    </location>
</feature>
<dbReference type="InterPro" id="IPR016187">
    <property type="entry name" value="CTDL_fold"/>
</dbReference>
<protein>
    <recommendedName>
        <fullName evidence="2">C-type lectin domain-containing protein</fullName>
    </recommendedName>
</protein>
<reference evidence="3" key="1">
    <citation type="submission" date="2020-10" db="EMBL/GenBank/DDBJ databases">
        <title>Chromosome-scale genome assembly of the Allis shad, Alosa alosa.</title>
        <authorList>
            <person name="Margot Z."/>
            <person name="Christophe K."/>
            <person name="Cabau C."/>
            <person name="Louis A."/>
            <person name="Berthelot C."/>
            <person name="Parey E."/>
            <person name="Roest Crollius H."/>
            <person name="Montfort J."/>
            <person name="Robinson-Rechavi M."/>
            <person name="Bucao C."/>
            <person name="Bouchez O."/>
            <person name="Gislard M."/>
            <person name="Lluch J."/>
            <person name="Milhes M."/>
            <person name="Lampietro C."/>
            <person name="Lopez Roques C."/>
            <person name="Donnadieu C."/>
            <person name="Braasch I."/>
            <person name="Desvignes T."/>
            <person name="Postlethwait J."/>
            <person name="Bobe J."/>
            <person name="Guiguen Y."/>
        </authorList>
    </citation>
    <scope>NUCLEOTIDE SEQUENCE</scope>
    <source>
        <strain evidence="3">M-15738</strain>
        <tissue evidence="3">Blood</tissue>
    </source>
</reference>
<feature type="compositionally biased region" description="Basic residues" evidence="1">
    <location>
        <begin position="8"/>
        <end position="28"/>
    </location>
</feature>
<proteinExistence type="predicted"/>
<feature type="region of interest" description="Disordered" evidence="1">
    <location>
        <begin position="1"/>
        <end position="30"/>
    </location>
</feature>
<dbReference type="AlphaFoldDB" id="A0AAV6HBI1"/>
<name>A0AAV6HBI1_9TELE</name>
<feature type="domain" description="C-type lectin" evidence="2">
    <location>
        <begin position="406"/>
        <end position="524"/>
    </location>
</feature>
<dbReference type="Pfam" id="PF00059">
    <property type="entry name" value="Lectin_C"/>
    <property type="match status" value="1"/>
</dbReference>
<dbReference type="PANTHER" id="PTHR22803">
    <property type="entry name" value="MANNOSE, PHOSPHOLIPASE, LECTIN RECEPTOR RELATED"/>
    <property type="match status" value="1"/>
</dbReference>
<keyword evidence="4" id="KW-1185">Reference proteome</keyword>
<dbReference type="InterPro" id="IPR001304">
    <property type="entry name" value="C-type_lectin-like"/>
</dbReference>
<dbReference type="PROSITE" id="PS50041">
    <property type="entry name" value="C_TYPE_LECTIN_2"/>
    <property type="match status" value="1"/>
</dbReference>
<dbReference type="InterPro" id="IPR016186">
    <property type="entry name" value="C-type_lectin-like/link_sf"/>
</dbReference>
<dbReference type="InterPro" id="IPR050111">
    <property type="entry name" value="C-type_lectin/snaclec_domain"/>
</dbReference>